<organism evidence="2 3">
    <name type="scientific">Phytophthora megakarya</name>
    <dbReference type="NCBI Taxonomy" id="4795"/>
    <lineage>
        <taxon>Eukaryota</taxon>
        <taxon>Sar</taxon>
        <taxon>Stramenopiles</taxon>
        <taxon>Oomycota</taxon>
        <taxon>Peronosporomycetes</taxon>
        <taxon>Peronosporales</taxon>
        <taxon>Peronosporaceae</taxon>
        <taxon>Phytophthora</taxon>
    </lineage>
</organism>
<evidence type="ECO:0000256" key="1">
    <source>
        <dbReference type="RuleBase" id="RU367030"/>
    </source>
</evidence>
<dbReference type="GO" id="GO:0103026">
    <property type="term" value="F:fructose-1-phosphatase activity"/>
    <property type="evidence" value="ECO:0007669"/>
    <property type="project" value="RHEA"/>
</dbReference>
<keyword evidence="1" id="KW-0378">Hydrolase</keyword>
<dbReference type="InterPro" id="IPR039763">
    <property type="entry name" value="ARMT1"/>
</dbReference>
<dbReference type="GO" id="GO:0005634">
    <property type="term" value="C:nucleus"/>
    <property type="evidence" value="ECO:0007669"/>
    <property type="project" value="TreeGrafter"/>
</dbReference>
<comment type="catalytic activity">
    <reaction evidence="1">
        <text>beta-D-fructose 6-phosphate = dihydroxyacetone + D-glyceraldehyde 3-phosphate</text>
        <dbReference type="Rhea" id="RHEA:28002"/>
        <dbReference type="ChEBI" id="CHEBI:16016"/>
        <dbReference type="ChEBI" id="CHEBI:57634"/>
        <dbReference type="ChEBI" id="CHEBI:59776"/>
    </reaction>
</comment>
<dbReference type="EC" id="3.1.3.-" evidence="1"/>
<name>A0A225UZY4_9STRA</name>
<feature type="non-terminal residue" evidence="2">
    <location>
        <position position="243"/>
    </location>
</feature>
<proteinExistence type="inferred from homology"/>
<keyword evidence="1" id="KW-0464">Manganese</keyword>
<evidence type="ECO:0000313" key="2">
    <source>
        <dbReference type="EMBL" id="OWY98601.1"/>
    </source>
</evidence>
<dbReference type="InterPro" id="IPR036075">
    <property type="entry name" value="ARMT-1-like_metal-bd_sf"/>
</dbReference>
<comment type="cofactor">
    <cofactor evidence="1">
        <name>Mn(2+)</name>
        <dbReference type="ChEBI" id="CHEBI:29035"/>
    </cofactor>
    <cofactor evidence="1">
        <name>Ni(2+)</name>
        <dbReference type="ChEBI" id="CHEBI:49786"/>
    </cofactor>
</comment>
<dbReference type="Proteomes" id="UP000198211">
    <property type="component" value="Unassembled WGS sequence"/>
</dbReference>
<dbReference type="PANTHER" id="PTHR12260">
    <property type="entry name" value="DAMAGE-CONTROL PHOSPHATASE ARMT1"/>
    <property type="match status" value="1"/>
</dbReference>
<dbReference type="AlphaFoldDB" id="A0A225UZY4"/>
<gene>
    <name evidence="2" type="ORF">PHMEG_00030595</name>
</gene>
<evidence type="ECO:0000313" key="3">
    <source>
        <dbReference type="Proteomes" id="UP000198211"/>
    </source>
</evidence>
<dbReference type="OrthoDB" id="541375at2759"/>
<dbReference type="GO" id="GO:0097023">
    <property type="term" value="F:fructose 6-phosphate aldolase activity"/>
    <property type="evidence" value="ECO:0007669"/>
    <property type="project" value="RHEA"/>
</dbReference>
<keyword evidence="3" id="KW-1185">Reference proteome</keyword>
<dbReference type="GO" id="GO:0006974">
    <property type="term" value="P:DNA damage response"/>
    <property type="evidence" value="ECO:0007669"/>
    <property type="project" value="TreeGrafter"/>
</dbReference>
<dbReference type="STRING" id="4795.A0A225UZY4"/>
<protein>
    <recommendedName>
        <fullName evidence="1">Sugar phosphate phosphatase</fullName>
        <ecNumber evidence="1">3.1.3.-</ecNumber>
    </recommendedName>
</protein>
<comment type="function">
    <text evidence="1">Metal-dependent phosphatase that shows phosphatase activity against several substrates, including fructose-1-phosphate and fructose-6-phosphate. Its preference for fructose-1-phosphate, a strong glycating agent that causes DNA damage rather than a canonical yeast metabolite, suggests a damage-control function in hexose phosphate metabolism.</text>
</comment>
<dbReference type="EMBL" id="NBNE01009251">
    <property type="protein sequence ID" value="OWY98601.1"/>
    <property type="molecule type" value="Genomic_DNA"/>
</dbReference>
<sequence length="243" mass="28245">MKHTLEFLERVHQQVEIRTGVPGSFANDTYVARFPELLRDCLADNHGRFSAEQRDRILQLIEGMLGDADIPLPSQLPKTVMKSFTSEQWEQLLAGEEYTWQNSPWFLGEQYAYHWLLLITDYYSTGIDPFRLLYVQRNLIKVKELSEDTPWRLLQNAIDLSTESGQDRNNMLKRYLKLCLWGNKADGCNKEVKNTVSEKDASLVFSDELLLVDHSDRVISFLEQKARELEGSQHLSVEYINDN</sequence>
<keyword evidence="1" id="KW-0479">Metal-binding</keyword>
<dbReference type="GO" id="GO:0046872">
    <property type="term" value="F:metal ion binding"/>
    <property type="evidence" value="ECO:0007669"/>
    <property type="project" value="UniProtKB-UniRule"/>
</dbReference>
<comment type="catalytic activity">
    <reaction evidence="1">
        <text>beta-D-fructose 1-phosphate + H2O = D-fructose + phosphate</text>
        <dbReference type="Rhea" id="RHEA:35603"/>
        <dbReference type="ChEBI" id="CHEBI:15377"/>
        <dbReference type="ChEBI" id="CHEBI:37721"/>
        <dbReference type="ChEBI" id="CHEBI:43474"/>
        <dbReference type="ChEBI" id="CHEBI:138881"/>
    </reaction>
</comment>
<dbReference type="SUPFAM" id="SSF111321">
    <property type="entry name" value="AF1104-like"/>
    <property type="match status" value="1"/>
</dbReference>
<comment type="similarity">
    <text evidence="1">Belongs to the damage-control phosphatase family. Sugar phosphate phosphatase III subfamily.</text>
</comment>
<reference evidence="3" key="1">
    <citation type="submission" date="2017-03" db="EMBL/GenBank/DDBJ databases">
        <title>Phytopthora megakarya and P. palmivora, two closely related causual agents of cacao black pod achieved similar genome size and gene model numbers by different mechanisms.</title>
        <authorList>
            <person name="Ali S."/>
            <person name="Shao J."/>
            <person name="Larry D.J."/>
            <person name="Kronmiller B."/>
            <person name="Shen D."/>
            <person name="Strem M.D."/>
            <person name="Melnick R.L."/>
            <person name="Guiltinan M.J."/>
            <person name="Tyler B.M."/>
            <person name="Meinhardt L.W."/>
            <person name="Bailey B.A."/>
        </authorList>
    </citation>
    <scope>NUCLEOTIDE SEQUENCE [LARGE SCALE GENOMIC DNA]</scope>
    <source>
        <strain evidence="3">zdho120</strain>
    </source>
</reference>
<comment type="domain">
    <text evidence="1">Subfamily III proteins have a conserved RTxK motif about 40-50 residues from the C-terminus; the threonine may be replaced by serine or cysteine.</text>
</comment>
<dbReference type="PANTHER" id="PTHR12260:SF6">
    <property type="entry name" value="DAMAGE-CONTROL PHOSPHATASE ARMT1"/>
    <property type="match status" value="1"/>
</dbReference>
<accession>A0A225UZY4</accession>
<comment type="caution">
    <text evidence="2">The sequence shown here is derived from an EMBL/GenBank/DDBJ whole genome shotgun (WGS) entry which is preliminary data.</text>
</comment>